<feature type="signal peptide" evidence="2">
    <location>
        <begin position="1"/>
        <end position="18"/>
    </location>
</feature>
<evidence type="ECO:0000313" key="3">
    <source>
        <dbReference type="EMBL" id="VYU11756.1"/>
    </source>
</evidence>
<organism evidence="3">
    <name type="scientific">Staphylococcus simulans</name>
    <dbReference type="NCBI Taxonomy" id="1286"/>
    <lineage>
        <taxon>Bacteria</taxon>
        <taxon>Bacillati</taxon>
        <taxon>Bacillota</taxon>
        <taxon>Bacilli</taxon>
        <taxon>Bacillales</taxon>
        <taxon>Staphylococcaceae</taxon>
        <taxon>Staphylococcus</taxon>
    </lineage>
</organism>
<dbReference type="EMBL" id="CACRUO010000031">
    <property type="protein sequence ID" value="VYU11756.1"/>
    <property type="molecule type" value="Genomic_DNA"/>
</dbReference>
<keyword evidence="2" id="KW-0732">Signal</keyword>
<reference evidence="3" key="1">
    <citation type="submission" date="2019-11" db="EMBL/GenBank/DDBJ databases">
        <authorList>
            <person name="Feng L."/>
        </authorList>
    </citation>
    <scope>NUCLEOTIDE SEQUENCE</scope>
    <source>
        <strain evidence="3">SsimulansLFYP27</strain>
    </source>
</reference>
<accession>A0A6N3C423</accession>
<dbReference type="AlphaFoldDB" id="A0A6N3C423"/>
<sequence length="231" mass="26142">MKQLRMILTMILSLLLLAACGTQSQEDKQTSKSSEQKTETKETNAKQDKVTSETKNNNQTNTSKESTENQKEEPQTQKGPLTEQEIKHNVALMILNPNFDQKYITGQEVLEGKYSAIVQDQIHHFKVNEVRLLQGRFEPTVIQAPEGMKFYTFDPQSGPYAVYIGVSRDKVAVWRSQAAYENYPEKLADGSITEYNISDLKKMNISSAQIQAVANKIVIGNNENQKPIRLD</sequence>
<dbReference type="PROSITE" id="PS51257">
    <property type="entry name" value="PROKAR_LIPOPROTEIN"/>
    <property type="match status" value="1"/>
</dbReference>
<dbReference type="RefSeq" id="WP_002479968.1">
    <property type="nucleotide sequence ID" value="NZ_CACRUO010000031.1"/>
</dbReference>
<protein>
    <recommendedName>
        <fullName evidence="4">Lipoprotein</fullName>
    </recommendedName>
</protein>
<gene>
    <name evidence="3" type="ORF">SSLFYP27_01465</name>
</gene>
<feature type="compositionally biased region" description="Basic and acidic residues" evidence="1">
    <location>
        <begin position="25"/>
        <end position="52"/>
    </location>
</feature>
<evidence type="ECO:0000256" key="1">
    <source>
        <dbReference type="SAM" id="MobiDB-lite"/>
    </source>
</evidence>
<feature type="compositionally biased region" description="Polar residues" evidence="1">
    <location>
        <begin position="53"/>
        <end position="64"/>
    </location>
</feature>
<proteinExistence type="predicted"/>
<feature type="chain" id="PRO_5039063608" description="Lipoprotein" evidence="2">
    <location>
        <begin position="19"/>
        <end position="231"/>
    </location>
</feature>
<evidence type="ECO:0008006" key="4">
    <source>
        <dbReference type="Google" id="ProtNLM"/>
    </source>
</evidence>
<feature type="region of interest" description="Disordered" evidence="1">
    <location>
        <begin position="22"/>
        <end position="83"/>
    </location>
</feature>
<feature type="compositionally biased region" description="Basic and acidic residues" evidence="1">
    <location>
        <begin position="65"/>
        <end position="75"/>
    </location>
</feature>
<name>A0A6N3C423_STASI</name>
<evidence type="ECO:0000256" key="2">
    <source>
        <dbReference type="SAM" id="SignalP"/>
    </source>
</evidence>